<evidence type="ECO:0000256" key="5">
    <source>
        <dbReference type="ARBA" id="ARBA00022989"/>
    </source>
</evidence>
<organism evidence="9 10">
    <name type="scientific">Blautia wexlerae</name>
    <dbReference type="NCBI Taxonomy" id="418240"/>
    <lineage>
        <taxon>Bacteria</taxon>
        <taxon>Bacillati</taxon>
        <taxon>Bacillota</taxon>
        <taxon>Clostridia</taxon>
        <taxon>Lachnospirales</taxon>
        <taxon>Lachnospiraceae</taxon>
        <taxon>Blautia</taxon>
    </lineage>
</organism>
<accession>A0A174RC44</accession>
<feature type="transmembrane region" description="Helical" evidence="7">
    <location>
        <begin position="280"/>
        <end position="303"/>
    </location>
</feature>
<evidence type="ECO:0000259" key="8">
    <source>
        <dbReference type="Pfam" id="PF02397"/>
    </source>
</evidence>
<protein>
    <submittedName>
        <fullName evidence="9">Putative colanic biosynthesis UDP-glucose lipid carrier transferase</fullName>
    </submittedName>
</protein>
<dbReference type="AlphaFoldDB" id="A0A174RC44"/>
<comment type="subcellular location">
    <subcellularLocation>
        <location evidence="1">Membrane</location>
        <topology evidence="1">Multi-pass membrane protein</topology>
    </subcellularLocation>
</comment>
<dbReference type="GO" id="GO:0016780">
    <property type="term" value="F:phosphotransferase activity, for other substituted phosphate groups"/>
    <property type="evidence" value="ECO:0007669"/>
    <property type="project" value="TreeGrafter"/>
</dbReference>
<keyword evidence="6 7" id="KW-0472">Membrane</keyword>
<keyword evidence="3 9" id="KW-0808">Transferase</keyword>
<dbReference type="Proteomes" id="UP000095712">
    <property type="component" value="Unassembled WGS sequence"/>
</dbReference>
<evidence type="ECO:0000256" key="1">
    <source>
        <dbReference type="ARBA" id="ARBA00004141"/>
    </source>
</evidence>
<evidence type="ECO:0000256" key="7">
    <source>
        <dbReference type="SAM" id="Phobius"/>
    </source>
</evidence>
<dbReference type="GO" id="GO:0016020">
    <property type="term" value="C:membrane"/>
    <property type="evidence" value="ECO:0007669"/>
    <property type="project" value="UniProtKB-SubCell"/>
</dbReference>
<evidence type="ECO:0000256" key="2">
    <source>
        <dbReference type="ARBA" id="ARBA00006464"/>
    </source>
</evidence>
<evidence type="ECO:0000256" key="4">
    <source>
        <dbReference type="ARBA" id="ARBA00022692"/>
    </source>
</evidence>
<evidence type="ECO:0000256" key="3">
    <source>
        <dbReference type="ARBA" id="ARBA00022679"/>
    </source>
</evidence>
<reference evidence="9 10" key="1">
    <citation type="submission" date="2015-09" db="EMBL/GenBank/DDBJ databases">
        <authorList>
            <consortium name="Pathogen Informatics"/>
        </authorList>
    </citation>
    <scope>NUCLEOTIDE SEQUENCE [LARGE SCALE GENOMIC DNA]</scope>
    <source>
        <strain evidence="9 10">2789STDY5834911</strain>
    </source>
</reference>
<keyword evidence="4 7" id="KW-0812">Transmembrane</keyword>
<evidence type="ECO:0000313" key="9">
    <source>
        <dbReference type="EMBL" id="CUP83014.1"/>
    </source>
</evidence>
<evidence type="ECO:0000256" key="6">
    <source>
        <dbReference type="ARBA" id="ARBA00023136"/>
    </source>
</evidence>
<dbReference type="InterPro" id="IPR003362">
    <property type="entry name" value="Bact_transf"/>
</dbReference>
<gene>
    <name evidence="9" type="primary">wcaJ_4</name>
    <name evidence="9" type="ORF">ERS852523_02955</name>
</gene>
<proteinExistence type="inferred from homology"/>
<feature type="transmembrane region" description="Helical" evidence="7">
    <location>
        <begin position="109"/>
        <end position="129"/>
    </location>
</feature>
<comment type="similarity">
    <text evidence="2">Belongs to the bacterial sugar transferase family.</text>
</comment>
<dbReference type="NCBIfam" id="TIGR03025">
    <property type="entry name" value="EPS_sugtrans"/>
    <property type="match status" value="1"/>
</dbReference>
<feature type="domain" description="Bacterial sugar transferase" evidence="8">
    <location>
        <begin position="275"/>
        <end position="476"/>
    </location>
</feature>
<keyword evidence="5 7" id="KW-1133">Transmembrane helix</keyword>
<name>A0A174RC44_9FIRM</name>
<dbReference type="Pfam" id="PF13727">
    <property type="entry name" value="CoA_binding_3"/>
    <property type="match status" value="1"/>
</dbReference>
<dbReference type="PANTHER" id="PTHR30576:SF10">
    <property type="entry name" value="SLL5057 PROTEIN"/>
    <property type="match status" value="1"/>
</dbReference>
<dbReference type="Pfam" id="PF02397">
    <property type="entry name" value="Bac_transf"/>
    <property type="match status" value="1"/>
</dbReference>
<dbReference type="RefSeq" id="WP_055152541.1">
    <property type="nucleotide sequence ID" value="NZ_CZAW01000036.1"/>
</dbReference>
<sequence length="482" mass="54928">MYRKKGREWTKHVDFMLLDILCIQLAFIAAYIFRFGTGNPYMDRDYRILGIAFLLIDFFVEIVSDSFKNVLKRGYFDEFLATCKHVILVEVVTTFYLFTTQMGDIYSRISYYIMVPFYIVISYTARIIWKKILRKRGFHSTKKSILILAPEQMLEETLQTVSKSCLGYTRIVAAALDADLKGKTIAGISIVANHEEIIDFACSEWVDEVFIPPCNENDYPRELAATFMEMGIAVHTGITKAGSIPAGCQQVEKIGSYMVITTSMNYADSSKLFVKRLMDIAGGLAGCLITLLITIIVGPIIYINSPGPIFFSQERIGRNGRKFKMYKFRSMYMDAEARKKELMSQNKISDGMMFKMDFDPRIIGNKILPDGTKKTGIGQFIRKTSLDEFPQFVNILKGDMSLVGTRPPTLDEWNQYKPHHRARMSFRPGLTGLWQVSGRSNITDFEEVVKLDTKYIDEWSLGVDVKILWKTVVGVIKNDGAV</sequence>
<dbReference type="InterPro" id="IPR017475">
    <property type="entry name" value="EPS_sugar_tfrase"/>
</dbReference>
<dbReference type="PANTHER" id="PTHR30576">
    <property type="entry name" value="COLANIC BIOSYNTHESIS UDP-GLUCOSE LIPID CARRIER TRANSFERASE"/>
    <property type="match status" value="1"/>
</dbReference>
<feature type="transmembrane region" description="Helical" evidence="7">
    <location>
        <begin position="46"/>
        <end position="67"/>
    </location>
</feature>
<dbReference type="OrthoDB" id="9808602at2"/>
<feature type="transmembrane region" description="Helical" evidence="7">
    <location>
        <begin position="12"/>
        <end position="34"/>
    </location>
</feature>
<evidence type="ECO:0000313" key="10">
    <source>
        <dbReference type="Proteomes" id="UP000095712"/>
    </source>
</evidence>
<dbReference type="EMBL" id="CZAW01000036">
    <property type="protein sequence ID" value="CUP83014.1"/>
    <property type="molecule type" value="Genomic_DNA"/>
</dbReference>